<dbReference type="InterPro" id="IPR003594">
    <property type="entry name" value="HATPase_dom"/>
</dbReference>
<dbReference type="PANTHER" id="PTHR42878">
    <property type="entry name" value="TWO-COMPONENT HISTIDINE KINASE"/>
    <property type="match status" value="1"/>
</dbReference>
<protein>
    <recommendedName>
        <fullName evidence="2">histidine kinase</fullName>
        <ecNumber evidence="2">2.7.13.3</ecNumber>
    </recommendedName>
</protein>
<dbReference type="EMBL" id="CU459003">
    <property type="protein sequence ID" value="CAM76863.1"/>
    <property type="molecule type" value="Genomic_DNA"/>
</dbReference>
<dbReference type="AlphaFoldDB" id="A4U1V6"/>
<evidence type="ECO:0000313" key="6">
    <source>
        <dbReference type="EMBL" id="CAM76863.1"/>
    </source>
</evidence>
<keyword evidence="3" id="KW-0808">Transferase</keyword>
<dbReference type="PANTHER" id="PTHR42878:SF15">
    <property type="entry name" value="BACTERIOPHYTOCHROME"/>
    <property type="match status" value="1"/>
</dbReference>
<dbReference type="InterPro" id="IPR036890">
    <property type="entry name" value="HATPase_C_sf"/>
</dbReference>
<evidence type="ECO:0000256" key="1">
    <source>
        <dbReference type="ARBA" id="ARBA00000085"/>
    </source>
</evidence>
<name>A4U1V6_9PROT</name>
<evidence type="ECO:0000256" key="2">
    <source>
        <dbReference type="ARBA" id="ARBA00012438"/>
    </source>
</evidence>
<dbReference type="GO" id="GO:0007234">
    <property type="term" value="P:osmosensory signaling via phosphorelay pathway"/>
    <property type="evidence" value="ECO:0007669"/>
    <property type="project" value="TreeGrafter"/>
</dbReference>
<accession>A4U1V6</accession>
<evidence type="ECO:0000256" key="4">
    <source>
        <dbReference type="ARBA" id="ARBA00022777"/>
    </source>
</evidence>
<evidence type="ECO:0000256" key="3">
    <source>
        <dbReference type="ARBA" id="ARBA00022679"/>
    </source>
</evidence>
<comment type="catalytic activity">
    <reaction evidence="1">
        <text>ATP + protein L-histidine = ADP + protein N-phospho-L-histidine.</text>
        <dbReference type="EC" id="2.7.13.3"/>
    </reaction>
</comment>
<keyword evidence="4 6" id="KW-0418">Kinase</keyword>
<dbReference type="InterPro" id="IPR005467">
    <property type="entry name" value="His_kinase_dom"/>
</dbReference>
<proteinExistence type="predicted"/>
<sequence>MVRMIVSLLEYSRVGRKKNEAQSVSIGDAVADALDNLKLLIRDTKAVVDVAAELPKICGDQLELSRLFQNLLGNSIKYCRPGVPPVITVSVEQAGAGWIVDVSDNGVGIAAEERERAFEIFHRLSNTENQDGAGIGLAVCRKVVEHHGGRIWIEDTSCPGCRFRIFFPAPPSTKGAS</sequence>
<dbReference type="InterPro" id="IPR050351">
    <property type="entry name" value="BphY/WalK/GraS-like"/>
</dbReference>
<dbReference type="EC" id="2.7.13.3" evidence="2"/>
<dbReference type="SUPFAM" id="SSF55874">
    <property type="entry name" value="ATPase domain of HSP90 chaperone/DNA topoisomerase II/histidine kinase"/>
    <property type="match status" value="1"/>
</dbReference>
<dbReference type="PROSITE" id="PS50109">
    <property type="entry name" value="HIS_KIN"/>
    <property type="match status" value="1"/>
</dbReference>
<gene>
    <name evidence="6" type="ORF">MGR_2962</name>
</gene>
<dbReference type="PRINTS" id="PR00344">
    <property type="entry name" value="BCTRLSENSOR"/>
</dbReference>
<organism evidence="6">
    <name type="scientific">Magnetospirillum gryphiswaldense</name>
    <dbReference type="NCBI Taxonomy" id="55518"/>
    <lineage>
        <taxon>Bacteria</taxon>
        <taxon>Pseudomonadati</taxon>
        <taxon>Pseudomonadota</taxon>
        <taxon>Alphaproteobacteria</taxon>
        <taxon>Rhodospirillales</taxon>
        <taxon>Rhodospirillaceae</taxon>
        <taxon>Magnetospirillum</taxon>
    </lineage>
</organism>
<dbReference type="GO" id="GO:0004673">
    <property type="term" value="F:protein histidine kinase activity"/>
    <property type="evidence" value="ECO:0007669"/>
    <property type="project" value="UniProtKB-EC"/>
</dbReference>
<reference evidence="6" key="1">
    <citation type="journal article" date="2007" name="J. Bacteriol.">
        <title>Comparative genome analysis of four magnetotactic bacteria reveals a complex set of group-specific genes implicated in magnetosome biomineralization and function.</title>
        <authorList>
            <person name="Richter M."/>
            <person name="Kube M."/>
            <person name="Bazylinski D.A."/>
            <person name="Lombardot T."/>
            <person name="Gloeckner F.O."/>
            <person name="Reinhardt R."/>
            <person name="Schueler D."/>
        </authorList>
    </citation>
    <scope>NUCLEOTIDE SEQUENCE</scope>
    <source>
        <strain evidence="6">MSR-1</strain>
    </source>
</reference>
<dbReference type="Pfam" id="PF02518">
    <property type="entry name" value="HATPase_c"/>
    <property type="match status" value="1"/>
</dbReference>
<dbReference type="Gene3D" id="3.30.565.10">
    <property type="entry name" value="Histidine kinase-like ATPase, C-terminal domain"/>
    <property type="match status" value="1"/>
</dbReference>
<dbReference type="GO" id="GO:0030295">
    <property type="term" value="F:protein kinase activator activity"/>
    <property type="evidence" value="ECO:0007669"/>
    <property type="project" value="TreeGrafter"/>
</dbReference>
<dbReference type="InterPro" id="IPR004358">
    <property type="entry name" value="Sig_transdc_His_kin-like_C"/>
</dbReference>
<feature type="domain" description="Histidine kinase" evidence="5">
    <location>
        <begin position="1"/>
        <end position="171"/>
    </location>
</feature>
<evidence type="ECO:0000259" key="5">
    <source>
        <dbReference type="PROSITE" id="PS50109"/>
    </source>
</evidence>
<dbReference type="SMART" id="SM00387">
    <property type="entry name" value="HATPase_c"/>
    <property type="match status" value="1"/>
</dbReference>
<dbReference type="GO" id="GO:0000156">
    <property type="term" value="F:phosphorelay response regulator activity"/>
    <property type="evidence" value="ECO:0007669"/>
    <property type="project" value="TreeGrafter"/>
</dbReference>